<sequence length="422" mass="45322">MGELPGCVEDTPMPGWGRDHLSAKQQALSPALRWITLLYQRAGWDASHVSVAQRVFLSVAFKPAGVPKKDWHTEGQLAADLNLSRTTVNTVLQELADEGWIAQRPRPGGRGKERWLTWPPSDCLTPIDGPERCAAPTKTGQLCIRRAGWGTATPGSGPCKLHRPADASAGRDEAAEPAPGEHPDDGQDDGQDDAGGVQPLNTTGEAATCSTIGQVAVQPLNSDLANGWTAPSNHWPQVNKECRQQSHQSVSAPAPPPEAEPEVPRPRAATDEREGELEDQHAAAHTGVTAADDISDGVGDGVAGGLAEPVSPHRAQAAQILRGLYPCSQADAEAMVDLIGQGKTITDWQRYLAAWTPDSWARWHARVRSTPLPPPARERLTFRPPRDPGDSDDVVGDVLPVDETLARLREQMGWTHPARTPT</sequence>
<evidence type="ECO:0000256" key="1">
    <source>
        <dbReference type="SAM" id="MobiDB-lite"/>
    </source>
</evidence>
<dbReference type="Proteomes" id="UP001139648">
    <property type="component" value="Unassembled WGS sequence"/>
</dbReference>
<gene>
    <name evidence="2" type="ORF">HD597_012864</name>
</gene>
<dbReference type="EMBL" id="JAMZEB010000004">
    <property type="protein sequence ID" value="MCP2365760.1"/>
    <property type="molecule type" value="Genomic_DNA"/>
</dbReference>
<dbReference type="RefSeq" id="WP_253760259.1">
    <property type="nucleotide sequence ID" value="NZ_BAABKA010000019.1"/>
</dbReference>
<dbReference type="InterPro" id="IPR036390">
    <property type="entry name" value="WH_DNA-bd_sf"/>
</dbReference>
<name>A0A9X2GXI0_9ACTN</name>
<proteinExistence type="predicted"/>
<dbReference type="SUPFAM" id="SSF46785">
    <property type="entry name" value="Winged helix' DNA-binding domain"/>
    <property type="match status" value="1"/>
</dbReference>
<reference evidence="2" key="1">
    <citation type="submission" date="2022-06" db="EMBL/GenBank/DDBJ databases">
        <title>Sequencing the genomes of 1000 actinobacteria strains.</title>
        <authorList>
            <person name="Klenk H.-P."/>
        </authorList>
    </citation>
    <scope>NUCLEOTIDE SEQUENCE</scope>
    <source>
        <strain evidence="2">DSM 46694</strain>
    </source>
</reference>
<protein>
    <recommendedName>
        <fullName evidence="4">Helix-turn-helix domain-containing protein</fullName>
    </recommendedName>
</protein>
<feature type="compositionally biased region" description="Polar residues" evidence="1">
    <location>
        <begin position="227"/>
        <end position="236"/>
    </location>
</feature>
<evidence type="ECO:0000313" key="3">
    <source>
        <dbReference type="Proteomes" id="UP001139648"/>
    </source>
</evidence>
<feature type="compositionally biased region" description="Basic and acidic residues" evidence="1">
    <location>
        <begin position="262"/>
        <end position="282"/>
    </location>
</feature>
<dbReference type="Gene3D" id="1.10.10.10">
    <property type="entry name" value="Winged helix-like DNA-binding domain superfamily/Winged helix DNA-binding domain"/>
    <property type="match status" value="1"/>
</dbReference>
<evidence type="ECO:0000313" key="2">
    <source>
        <dbReference type="EMBL" id="MCP2365760.1"/>
    </source>
</evidence>
<feature type="region of interest" description="Disordered" evidence="1">
    <location>
        <begin position="227"/>
        <end position="294"/>
    </location>
</feature>
<dbReference type="AlphaFoldDB" id="A0A9X2GXI0"/>
<organism evidence="2 3">
    <name type="scientific">Nonomuraea thailandensis</name>
    <dbReference type="NCBI Taxonomy" id="1188745"/>
    <lineage>
        <taxon>Bacteria</taxon>
        <taxon>Bacillati</taxon>
        <taxon>Actinomycetota</taxon>
        <taxon>Actinomycetes</taxon>
        <taxon>Streptosporangiales</taxon>
        <taxon>Streptosporangiaceae</taxon>
        <taxon>Nonomuraea</taxon>
    </lineage>
</organism>
<keyword evidence="3" id="KW-1185">Reference proteome</keyword>
<feature type="compositionally biased region" description="Basic and acidic residues" evidence="1">
    <location>
        <begin position="163"/>
        <end position="185"/>
    </location>
</feature>
<dbReference type="InterPro" id="IPR036388">
    <property type="entry name" value="WH-like_DNA-bd_sf"/>
</dbReference>
<accession>A0A9X2GXI0</accession>
<comment type="caution">
    <text evidence="2">The sequence shown here is derived from an EMBL/GenBank/DDBJ whole genome shotgun (WGS) entry which is preliminary data.</text>
</comment>
<feature type="region of interest" description="Disordered" evidence="1">
    <location>
        <begin position="153"/>
        <end position="204"/>
    </location>
</feature>
<feature type="compositionally biased region" description="Basic and acidic residues" evidence="1">
    <location>
        <begin position="376"/>
        <end position="389"/>
    </location>
</feature>
<feature type="region of interest" description="Disordered" evidence="1">
    <location>
        <begin position="372"/>
        <end position="396"/>
    </location>
</feature>
<evidence type="ECO:0008006" key="4">
    <source>
        <dbReference type="Google" id="ProtNLM"/>
    </source>
</evidence>